<feature type="transmembrane region" description="Helical" evidence="11">
    <location>
        <begin position="258"/>
        <end position="286"/>
    </location>
</feature>
<evidence type="ECO:0000256" key="4">
    <source>
        <dbReference type="ARBA" id="ARBA00022475"/>
    </source>
</evidence>
<gene>
    <name evidence="14" type="ORF">DOK78_001364</name>
</gene>
<feature type="domain" description="FtsX extracellular" evidence="13">
    <location>
        <begin position="58"/>
        <end position="143"/>
    </location>
</feature>
<dbReference type="InterPro" id="IPR004513">
    <property type="entry name" value="FtsX"/>
</dbReference>
<dbReference type="Gene3D" id="3.30.70.3040">
    <property type="match status" value="1"/>
</dbReference>
<evidence type="ECO:0000256" key="7">
    <source>
        <dbReference type="ARBA" id="ARBA00022989"/>
    </source>
</evidence>
<keyword evidence="15" id="KW-1185">Reference proteome</keyword>
<evidence type="ECO:0000256" key="11">
    <source>
        <dbReference type="SAM" id="Phobius"/>
    </source>
</evidence>
<comment type="similarity">
    <text evidence="2 10">Belongs to the ABC-4 integral membrane protein family. FtsX subfamily.</text>
</comment>
<dbReference type="Pfam" id="PF18075">
    <property type="entry name" value="FtsX_ECD"/>
    <property type="match status" value="1"/>
</dbReference>
<dbReference type="Pfam" id="PF02687">
    <property type="entry name" value="FtsX"/>
    <property type="match status" value="1"/>
</dbReference>
<organism evidence="14 15">
    <name type="scientific">Candidatus Enterococcus lowellii</name>
    <dbReference type="NCBI Taxonomy" id="2230877"/>
    <lineage>
        <taxon>Bacteria</taxon>
        <taxon>Bacillati</taxon>
        <taxon>Bacillota</taxon>
        <taxon>Bacilli</taxon>
        <taxon>Lactobacillales</taxon>
        <taxon>Enterococcaceae</taxon>
        <taxon>Enterococcus</taxon>
    </lineage>
</organism>
<dbReference type="InterPro" id="IPR058204">
    <property type="entry name" value="FtsX_firmicutes-type"/>
</dbReference>
<keyword evidence="5 10" id="KW-0132">Cell division</keyword>
<feature type="transmembrane region" description="Helical" evidence="11">
    <location>
        <begin position="169"/>
        <end position="194"/>
    </location>
</feature>
<protein>
    <recommendedName>
        <fullName evidence="3 10">Cell division protein FtsX</fullName>
    </recommendedName>
</protein>
<proteinExistence type="inferred from homology"/>
<evidence type="ECO:0000256" key="10">
    <source>
        <dbReference type="PIRNR" id="PIRNR003097"/>
    </source>
</evidence>
<dbReference type="PANTHER" id="PTHR47755">
    <property type="entry name" value="CELL DIVISION PROTEIN FTSX"/>
    <property type="match status" value="1"/>
</dbReference>
<keyword evidence="6 11" id="KW-0812">Transmembrane</keyword>
<reference evidence="14 15" key="1">
    <citation type="submission" date="2021-03" db="EMBL/GenBank/DDBJ databases">
        <authorList>
            <person name="Gilmore M.S."/>
            <person name="Schwartzman J."/>
            <person name="Van Tyne D."/>
            <person name="Martin M."/>
            <person name="Earl A.M."/>
            <person name="Manson A.L."/>
            <person name="Straub T."/>
            <person name="Salamzade R."/>
            <person name="Saavedra J."/>
            <person name="Lebreton F."/>
            <person name="Prichula J."/>
            <person name="Schaufler K."/>
            <person name="Gaca A."/>
            <person name="Sgardioli B."/>
            <person name="Wagenaar J."/>
            <person name="Strong T."/>
        </authorList>
    </citation>
    <scope>NUCLEOTIDE SEQUENCE [LARGE SCALE GENOMIC DNA]</scope>
    <source>
        <strain evidence="14 15">DIV2402</strain>
    </source>
</reference>
<dbReference type="NCBIfam" id="NF038347">
    <property type="entry name" value="FtsX_Gpos"/>
    <property type="match status" value="1"/>
</dbReference>
<accession>A0ABZ2SMK1</accession>
<evidence type="ECO:0000256" key="8">
    <source>
        <dbReference type="ARBA" id="ARBA00023136"/>
    </source>
</evidence>
<evidence type="ECO:0000259" key="13">
    <source>
        <dbReference type="Pfam" id="PF18075"/>
    </source>
</evidence>
<feature type="transmembrane region" description="Helical" evidence="11">
    <location>
        <begin position="21"/>
        <end position="45"/>
    </location>
</feature>
<comment type="function">
    <text evidence="10">Part of the ABC transporter FtsEX involved in asymmetric cellular division facilitating the initiation of sporulation.</text>
</comment>
<evidence type="ECO:0000256" key="6">
    <source>
        <dbReference type="ARBA" id="ARBA00022692"/>
    </source>
</evidence>
<evidence type="ECO:0000256" key="1">
    <source>
        <dbReference type="ARBA" id="ARBA00004651"/>
    </source>
</evidence>
<evidence type="ECO:0000256" key="3">
    <source>
        <dbReference type="ARBA" id="ARBA00021907"/>
    </source>
</evidence>
<evidence type="ECO:0000256" key="5">
    <source>
        <dbReference type="ARBA" id="ARBA00022618"/>
    </source>
</evidence>
<sequence length="294" mass="33126">MIRTFFRHILESLKSLRRNGWMTISSISAVTITLTLLGVFLVVIMNTVKLAQDMEENVDVSVFVTYGTDDKGKEELEKQLNEIPHVKSVTYSSQDEELDRIKESYGDVWGLFDQDNPLLDIFVVSATEPRYVKGITEEAEKITKYVHKASYGEDLSDRIFGIAQGVRTWGLIGSALLLLVAMFLISNTIRITILSRQREIQIMRLVGAKNGYIRWPFFLEGGWIGLLGAAVPVALMYFGYPRFFNIINPVLLRSNYSLLAPGTFTIQICVLLAIIGMVIGSLGSVISMRRFLKI</sequence>
<keyword evidence="8 10" id="KW-0472">Membrane</keyword>
<dbReference type="EMBL" id="CP147251">
    <property type="protein sequence ID" value="WYJ76728.1"/>
    <property type="molecule type" value="Genomic_DNA"/>
</dbReference>
<name>A0ABZ2SMK1_9ENTE</name>
<keyword evidence="7 11" id="KW-1133">Transmembrane helix</keyword>
<reference evidence="14 15" key="2">
    <citation type="submission" date="2024-03" db="EMBL/GenBank/DDBJ databases">
        <title>The Genome Sequence of Enterococcus sp. DIV2402.</title>
        <authorList>
            <consortium name="The Broad Institute Genomics Platform"/>
            <consortium name="The Broad Institute Microbial Omics Core"/>
            <consortium name="The Broad Institute Genomic Center for Infectious Diseases"/>
            <person name="Earl A."/>
            <person name="Manson A."/>
            <person name="Gilmore M."/>
            <person name="Schwartman J."/>
            <person name="Shea T."/>
            <person name="Abouelleil A."/>
            <person name="Cao P."/>
            <person name="Chapman S."/>
            <person name="Cusick C."/>
            <person name="Young S."/>
            <person name="Neafsey D."/>
            <person name="Nusbaum C."/>
            <person name="Birren B."/>
        </authorList>
    </citation>
    <scope>NUCLEOTIDE SEQUENCE [LARGE SCALE GENOMIC DNA]</scope>
    <source>
        <strain evidence="14 15">DIV2402</strain>
    </source>
</reference>
<dbReference type="PANTHER" id="PTHR47755:SF1">
    <property type="entry name" value="CELL DIVISION PROTEIN FTSX"/>
    <property type="match status" value="1"/>
</dbReference>
<dbReference type="PIRSF" id="PIRSF003097">
    <property type="entry name" value="FtsX"/>
    <property type="match status" value="1"/>
</dbReference>
<dbReference type="InterPro" id="IPR003838">
    <property type="entry name" value="ABC3_permease_C"/>
</dbReference>
<evidence type="ECO:0000256" key="2">
    <source>
        <dbReference type="ARBA" id="ARBA00007379"/>
    </source>
</evidence>
<keyword evidence="4 10" id="KW-1003">Cell membrane</keyword>
<feature type="transmembrane region" description="Helical" evidence="11">
    <location>
        <begin position="215"/>
        <end position="238"/>
    </location>
</feature>
<dbReference type="RefSeq" id="WP_207941080.1">
    <property type="nucleotide sequence ID" value="NZ_CP147251.1"/>
</dbReference>
<dbReference type="GO" id="GO:0051301">
    <property type="term" value="P:cell division"/>
    <property type="evidence" value="ECO:0007669"/>
    <property type="project" value="UniProtKB-KW"/>
</dbReference>
<feature type="domain" description="ABC3 transporter permease C-terminal" evidence="12">
    <location>
        <begin position="172"/>
        <end position="294"/>
    </location>
</feature>
<evidence type="ECO:0000256" key="9">
    <source>
        <dbReference type="ARBA" id="ARBA00023306"/>
    </source>
</evidence>
<evidence type="ECO:0000313" key="14">
    <source>
        <dbReference type="EMBL" id="WYJ76728.1"/>
    </source>
</evidence>
<comment type="subcellular location">
    <subcellularLocation>
        <location evidence="1">Cell membrane</location>
        <topology evidence="1">Multi-pass membrane protein</topology>
    </subcellularLocation>
</comment>
<evidence type="ECO:0000313" key="15">
    <source>
        <dbReference type="Proteomes" id="UP000664701"/>
    </source>
</evidence>
<dbReference type="Proteomes" id="UP000664701">
    <property type="component" value="Chromosome"/>
</dbReference>
<evidence type="ECO:0000259" key="12">
    <source>
        <dbReference type="Pfam" id="PF02687"/>
    </source>
</evidence>
<keyword evidence="9 10" id="KW-0131">Cell cycle</keyword>
<dbReference type="InterPro" id="IPR040690">
    <property type="entry name" value="FtsX_ECD"/>
</dbReference>